<dbReference type="InterPro" id="IPR002010">
    <property type="entry name" value="T3SS_IM_R"/>
</dbReference>
<dbReference type="Proteomes" id="UP000254512">
    <property type="component" value="Unassembled WGS sequence"/>
</dbReference>
<dbReference type="GO" id="GO:0006605">
    <property type="term" value="P:protein targeting"/>
    <property type="evidence" value="ECO:0007669"/>
    <property type="project" value="UniProtKB-UniRule"/>
</dbReference>
<evidence type="ECO:0000256" key="10">
    <source>
        <dbReference type="RuleBase" id="RU362071"/>
    </source>
</evidence>
<dbReference type="GO" id="GO:0044780">
    <property type="term" value="P:bacterial-type flagellum assembly"/>
    <property type="evidence" value="ECO:0007669"/>
    <property type="project" value="UniProtKB-UniRule"/>
</dbReference>
<feature type="transmembrane region" description="Helical" evidence="10">
    <location>
        <begin position="132"/>
        <end position="158"/>
    </location>
</feature>
<evidence type="ECO:0000256" key="7">
    <source>
        <dbReference type="ARBA" id="ARBA00023136"/>
    </source>
</evidence>
<protein>
    <recommendedName>
        <fullName evidence="3 9">Flagellar biosynthetic protein FliR</fullName>
    </recommendedName>
</protein>
<feature type="transmembrane region" description="Helical" evidence="10">
    <location>
        <begin position="12"/>
        <end position="33"/>
    </location>
</feature>
<evidence type="ECO:0000256" key="8">
    <source>
        <dbReference type="ARBA" id="ARBA00023143"/>
    </source>
</evidence>
<dbReference type="PANTHER" id="PTHR30065:SF8">
    <property type="entry name" value="FLAGELLAR BIOSYNTHETIC PROTEIN FLIR"/>
    <property type="match status" value="1"/>
</dbReference>
<dbReference type="GeneID" id="58896055"/>
<evidence type="ECO:0000256" key="5">
    <source>
        <dbReference type="ARBA" id="ARBA00022692"/>
    </source>
</evidence>
<dbReference type="InterPro" id="IPR006303">
    <property type="entry name" value="FliR"/>
</dbReference>
<dbReference type="NCBIfam" id="TIGR01400">
    <property type="entry name" value="fliR"/>
    <property type="match status" value="1"/>
</dbReference>
<gene>
    <name evidence="11" type="primary">fliR_1</name>
    <name evidence="11" type="ORF">NCTC11645_00123</name>
</gene>
<evidence type="ECO:0000256" key="9">
    <source>
        <dbReference type="NCBIfam" id="TIGR01400"/>
    </source>
</evidence>
<dbReference type="PRINTS" id="PR00953">
    <property type="entry name" value="TYPE3IMRPROT"/>
</dbReference>
<feature type="transmembrane region" description="Helical" evidence="10">
    <location>
        <begin position="79"/>
        <end position="103"/>
    </location>
</feature>
<dbReference type="RefSeq" id="WP_005501609.1">
    <property type="nucleotide sequence ID" value="NZ_CABMOB010000001.1"/>
</dbReference>
<evidence type="ECO:0000256" key="1">
    <source>
        <dbReference type="ARBA" id="ARBA00002578"/>
    </source>
</evidence>
<dbReference type="GO" id="GO:0009425">
    <property type="term" value="C:bacterial-type flagellum basal body"/>
    <property type="evidence" value="ECO:0007669"/>
    <property type="project" value="UniProtKB-SubCell"/>
</dbReference>
<evidence type="ECO:0000256" key="6">
    <source>
        <dbReference type="ARBA" id="ARBA00022989"/>
    </source>
</evidence>
<evidence type="ECO:0000313" key="11">
    <source>
        <dbReference type="EMBL" id="STO55821.1"/>
    </source>
</evidence>
<evidence type="ECO:0000256" key="4">
    <source>
        <dbReference type="ARBA" id="ARBA00022475"/>
    </source>
</evidence>
<keyword evidence="11" id="KW-0282">Flagellum</keyword>
<proteinExistence type="inferred from homology"/>
<keyword evidence="5 10" id="KW-0812">Transmembrane</keyword>
<feature type="transmembrane region" description="Helical" evidence="10">
    <location>
        <begin position="178"/>
        <end position="201"/>
    </location>
</feature>
<dbReference type="STRING" id="673.AL542_08995"/>
<comment type="function">
    <text evidence="1 10">Role in flagellar biosynthesis.</text>
</comment>
<evidence type="ECO:0000256" key="3">
    <source>
        <dbReference type="ARBA" id="ARBA00021717"/>
    </source>
</evidence>
<keyword evidence="8 10" id="KW-0975">Bacterial flagellum</keyword>
<reference evidence="11 12" key="1">
    <citation type="submission" date="2018-06" db="EMBL/GenBank/DDBJ databases">
        <authorList>
            <consortium name="Pathogen Informatics"/>
            <person name="Doyle S."/>
        </authorList>
    </citation>
    <scope>NUCLEOTIDE SEQUENCE [LARGE SCALE GENOMIC DNA]</scope>
    <source>
        <strain evidence="11 12">NCTC11645</strain>
    </source>
</reference>
<accession>A0A377HHQ6</accession>
<keyword evidence="11" id="KW-0966">Cell projection</keyword>
<dbReference type="PANTHER" id="PTHR30065">
    <property type="entry name" value="FLAGELLAR BIOSYNTHETIC PROTEIN FLIR"/>
    <property type="match status" value="1"/>
</dbReference>
<dbReference type="AlphaFoldDB" id="A0A377HHQ6"/>
<evidence type="ECO:0000313" key="12">
    <source>
        <dbReference type="Proteomes" id="UP000254512"/>
    </source>
</evidence>
<feature type="transmembrane region" description="Helical" evidence="10">
    <location>
        <begin position="213"/>
        <end position="233"/>
    </location>
</feature>
<keyword evidence="7 10" id="KW-0472">Membrane</keyword>
<keyword evidence="4 10" id="KW-1003">Cell membrane</keyword>
<dbReference type="EMBL" id="UGHD01000002">
    <property type="protein sequence ID" value="STO55821.1"/>
    <property type="molecule type" value="Genomic_DNA"/>
</dbReference>
<comment type="similarity">
    <text evidence="2 10">Belongs to the FliR/MopE/SpaR family.</text>
</comment>
<keyword evidence="11" id="KW-0969">Cilium</keyword>
<comment type="subcellular location">
    <subcellularLocation>
        <location evidence="10">Cell membrane</location>
        <topology evidence="10">Multi-pass membrane protein</topology>
    </subcellularLocation>
    <subcellularLocation>
        <location evidence="10">Bacterial flagellum basal body</location>
    </subcellularLocation>
</comment>
<evidence type="ECO:0000256" key="2">
    <source>
        <dbReference type="ARBA" id="ARBA00009772"/>
    </source>
</evidence>
<organism evidence="11 12">
    <name type="scientific">Grimontia hollisae</name>
    <name type="common">Vibrio hollisae</name>
    <dbReference type="NCBI Taxonomy" id="673"/>
    <lineage>
        <taxon>Bacteria</taxon>
        <taxon>Pseudomonadati</taxon>
        <taxon>Pseudomonadota</taxon>
        <taxon>Gammaproteobacteria</taxon>
        <taxon>Vibrionales</taxon>
        <taxon>Vibrionaceae</taxon>
        <taxon>Grimontia</taxon>
    </lineage>
</organism>
<feature type="transmembrane region" description="Helical" evidence="10">
    <location>
        <begin position="40"/>
        <end position="59"/>
    </location>
</feature>
<dbReference type="GO" id="GO:0005886">
    <property type="term" value="C:plasma membrane"/>
    <property type="evidence" value="ECO:0007669"/>
    <property type="project" value="UniProtKB-SubCell"/>
</dbReference>
<name>A0A377HHQ6_GRIHO</name>
<sequence>MYTLTDAQVMAWFGQIWWPFLRIGAFLTMMPIFGGMNIPVQVRIGLTWLIAAIAAPLMPPMPEVEPLSLQAALLSAKEILIGGIMAFVLELLFSVFMTLGQILSTQMGLGMAMMNDPVNGVSIASIGKFYQLFAILLFLALDGHLIALEVIVTSFDIWQVGETMSQMALKTVFMQFSWMIGAALLLSLPAMIAMLLVNIAFGVMNRAAPQLNVFALGFPMTLLLGLACLFLTMSGIPHNFANFCGEILTLMTHLEG</sequence>
<keyword evidence="6 10" id="KW-1133">Transmembrane helix</keyword>
<dbReference type="KEGG" id="gho:AL542_08995"/>
<dbReference type="Pfam" id="PF01311">
    <property type="entry name" value="Bac_export_1"/>
    <property type="match status" value="1"/>
</dbReference>